<dbReference type="Proteomes" id="UP000054485">
    <property type="component" value="Unassembled WGS sequence"/>
</dbReference>
<sequence length="53" mass="5881">MATNIMHTILVPKQCVMDLSMGTEVYGRIEFLVETPDRNRSMSDLGYAGTTVS</sequence>
<evidence type="ECO:0000313" key="2">
    <source>
        <dbReference type="Proteomes" id="UP000054485"/>
    </source>
</evidence>
<proteinExistence type="predicted"/>
<gene>
    <name evidence="1" type="ORF">CY34DRAFT_808767</name>
</gene>
<reference evidence="2" key="2">
    <citation type="submission" date="2015-01" db="EMBL/GenBank/DDBJ databases">
        <title>Evolutionary Origins and Diversification of the Mycorrhizal Mutualists.</title>
        <authorList>
            <consortium name="DOE Joint Genome Institute"/>
            <consortium name="Mycorrhizal Genomics Consortium"/>
            <person name="Kohler A."/>
            <person name="Kuo A."/>
            <person name="Nagy L.G."/>
            <person name="Floudas D."/>
            <person name="Copeland A."/>
            <person name="Barry K.W."/>
            <person name="Cichocki N."/>
            <person name="Veneault-Fourrey C."/>
            <person name="LaButti K."/>
            <person name="Lindquist E.A."/>
            <person name="Lipzen A."/>
            <person name="Lundell T."/>
            <person name="Morin E."/>
            <person name="Murat C."/>
            <person name="Riley R."/>
            <person name="Ohm R."/>
            <person name="Sun H."/>
            <person name="Tunlid A."/>
            <person name="Henrissat B."/>
            <person name="Grigoriev I.V."/>
            <person name="Hibbett D.S."/>
            <person name="Martin F."/>
        </authorList>
    </citation>
    <scope>NUCLEOTIDE SEQUENCE [LARGE SCALE GENOMIC DNA]</scope>
    <source>
        <strain evidence="2">UH-Slu-Lm8-n1</strain>
    </source>
</reference>
<dbReference type="InParanoid" id="A0A0D0ALQ6"/>
<keyword evidence="2" id="KW-1185">Reference proteome</keyword>
<reference evidence="1 2" key="1">
    <citation type="submission" date="2014-04" db="EMBL/GenBank/DDBJ databases">
        <authorList>
            <consortium name="DOE Joint Genome Institute"/>
            <person name="Kuo A."/>
            <person name="Ruytinx J."/>
            <person name="Rineau F."/>
            <person name="Colpaert J."/>
            <person name="Kohler A."/>
            <person name="Nagy L.G."/>
            <person name="Floudas D."/>
            <person name="Copeland A."/>
            <person name="Barry K.W."/>
            <person name="Cichocki N."/>
            <person name="Veneault-Fourrey C."/>
            <person name="LaButti K."/>
            <person name="Lindquist E.A."/>
            <person name="Lipzen A."/>
            <person name="Lundell T."/>
            <person name="Morin E."/>
            <person name="Murat C."/>
            <person name="Sun H."/>
            <person name="Tunlid A."/>
            <person name="Henrissat B."/>
            <person name="Grigoriev I.V."/>
            <person name="Hibbett D.S."/>
            <person name="Martin F."/>
            <person name="Nordberg H.P."/>
            <person name="Cantor M.N."/>
            <person name="Hua S.X."/>
        </authorList>
    </citation>
    <scope>NUCLEOTIDE SEQUENCE [LARGE SCALE GENOMIC DNA]</scope>
    <source>
        <strain evidence="1 2">UH-Slu-Lm8-n1</strain>
    </source>
</reference>
<dbReference type="HOGENOM" id="CLU_3070245_0_0_1"/>
<protein>
    <submittedName>
        <fullName evidence="1">Uncharacterized protein</fullName>
    </submittedName>
</protein>
<organism evidence="1 2">
    <name type="scientific">Suillus luteus UH-Slu-Lm8-n1</name>
    <dbReference type="NCBI Taxonomy" id="930992"/>
    <lineage>
        <taxon>Eukaryota</taxon>
        <taxon>Fungi</taxon>
        <taxon>Dikarya</taxon>
        <taxon>Basidiomycota</taxon>
        <taxon>Agaricomycotina</taxon>
        <taxon>Agaricomycetes</taxon>
        <taxon>Agaricomycetidae</taxon>
        <taxon>Boletales</taxon>
        <taxon>Suillineae</taxon>
        <taxon>Suillaceae</taxon>
        <taxon>Suillus</taxon>
    </lineage>
</organism>
<dbReference type="AlphaFoldDB" id="A0A0D0ALQ6"/>
<evidence type="ECO:0000313" key="1">
    <source>
        <dbReference type="EMBL" id="KIK39009.1"/>
    </source>
</evidence>
<accession>A0A0D0ALQ6</accession>
<name>A0A0D0ALQ6_9AGAM</name>
<dbReference type="EMBL" id="KN835363">
    <property type="protein sequence ID" value="KIK39009.1"/>
    <property type="molecule type" value="Genomic_DNA"/>
</dbReference>